<keyword evidence="6 10" id="KW-0594">Phospholipid biosynthesis</keyword>
<gene>
    <name evidence="10" type="primary">plsX</name>
    <name evidence="11" type="ORF">SAMN00017477_0662</name>
</gene>
<evidence type="ECO:0000256" key="10">
    <source>
        <dbReference type="HAMAP-Rule" id="MF_00019"/>
    </source>
</evidence>
<evidence type="ECO:0000256" key="7">
    <source>
        <dbReference type="ARBA" id="ARBA00023264"/>
    </source>
</evidence>
<dbReference type="EC" id="2.3.1.274" evidence="8 10"/>
<evidence type="ECO:0000256" key="9">
    <source>
        <dbReference type="ARBA" id="ARBA00046608"/>
    </source>
</evidence>
<accession>A0A1W1UTF4</accession>
<keyword evidence="4 10" id="KW-0808">Transferase</keyword>
<dbReference type="PANTHER" id="PTHR30100:SF1">
    <property type="entry name" value="PHOSPHATE ACYLTRANSFERASE"/>
    <property type="match status" value="1"/>
</dbReference>
<evidence type="ECO:0000256" key="5">
    <source>
        <dbReference type="ARBA" id="ARBA00023098"/>
    </source>
</evidence>
<dbReference type="Gene3D" id="3.40.718.10">
    <property type="entry name" value="Isopropylmalate Dehydrogenase"/>
    <property type="match status" value="1"/>
</dbReference>
<dbReference type="GO" id="GO:0005737">
    <property type="term" value="C:cytoplasm"/>
    <property type="evidence" value="ECO:0007669"/>
    <property type="project" value="UniProtKB-SubCell"/>
</dbReference>
<dbReference type="Pfam" id="PF02504">
    <property type="entry name" value="FA_synthesis"/>
    <property type="match status" value="1"/>
</dbReference>
<evidence type="ECO:0000256" key="1">
    <source>
        <dbReference type="ARBA" id="ARBA00001232"/>
    </source>
</evidence>
<dbReference type="OrthoDB" id="9806408at2"/>
<organism evidence="11 12">
    <name type="scientific">Peptoniphilus asaccharolyticus DSM 20463</name>
    <dbReference type="NCBI Taxonomy" id="573058"/>
    <lineage>
        <taxon>Bacteria</taxon>
        <taxon>Bacillati</taxon>
        <taxon>Bacillota</taxon>
        <taxon>Tissierellia</taxon>
        <taxon>Tissierellales</taxon>
        <taxon>Peptoniphilaceae</taxon>
        <taxon>Peptoniphilus</taxon>
    </lineage>
</organism>
<reference evidence="12" key="1">
    <citation type="submission" date="2017-04" db="EMBL/GenBank/DDBJ databases">
        <authorList>
            <person name="Varghese N."/>
            <person name="Submissions S."/>
        </authorList>
    </citation>
    <scope>NUCLEOTIDE SEQUENCE [LARGE SCALE GENOMIC DNA]</scope>
    <source>
        <strain evidence="12">DSM 20463</strain>
    </source>
</reference>
<keyword evidence="11" id="KW-0012">Acyltransferase</keyword>
<dbReference type="STRING" id="573058.SAMN00017477_0662"/>
<dbReference type="Proteomes" id="UP000192368">
    <property type="component" value="Unassembled WGS sequence"/>
</dbReference>
<dbReference type="SUPFAM" id="SSF53659">
    <property type="entry name" value="Isocitrate/Isopropylmalate dehydrogenase-like"/>
    <property type="match status" value="1"/>
</dbReference>
<dbReference type="UniPathway" id="UPA00085"/>
<evidence type="ECO:0000256" key="8">
    <source>
        <dbReference type="ARBA" id="ARBA00024069"/>
    </source>
</evidence>
<keyword evidence="5 10" id="KW-0443">Lipid metabolism</keyword>
<dbReference type="InterPro" id="IPR003664">
    <property type="entry name" value="FA_synthesis"/>
</dbReference>
<dbReference type="PANTHER" id="PTHR30100">
    <property type="entry name" value="FATTY ACID/PHOSPHOLIPID SYNTHESIS PROTEIN PLSX"/>
    <property type="match status" value="1"/>
</dbReference>
<dbReference type="HAMAP" id="MF_00019">
    <property type="entry name" value="PlsX"/>
    <property type="match status" value="1"/>
</dbReference>
<dbReference type="GO" id="GO:0006633">
    <property type="term" value="P:fatty acid biosynthetic process"/>
    <property type="evidence" value="ECO:0007669"/>
    <property type="project" value="UniProtKB-UniRule"/>
</dbReference>
<keyword evidence="2 10" id="KW-0963">Cytoplasm</keyword>
<evidence type="ECO:0000256" key="6">
    <source>
        <dbReference type="ARBA" id="ARBA00023209"/>
    </source>
</evidence>
<sequence length="324" mass="34642">MKILFDANGGDNAPFEIVKGAIDARNELGVEIALIGNENAIKSSLDELNETAEIVNATENIENNEEPAFALRKKKNSSTVIGLSLLKEKKYDAFISAGSTGALLAGGLFIVGRIENVKRAVLPTSIPNLKGSTLVIDSGANMDCSEDLLLQFAKMGDQYLKINGIENPRIGLLNVGVEEHKGNSLTKAVYPMLKESGLNFVGNVEARDISLGVCDLVVCDGFVGNVMLKNTEGTAYFVSKALEKLVAKSNLSQETLKEVGSLMANAKKSLDYSEVGGAILLGIKEIVIKAHGSSDSKAIKNAAKQAMSAYETKIIDKIEEIFSR</sequence>
<protein>
    <recommendedName>
        <fullName evidence="8 10">Phosphate acyltransferase</fullName>
        <ecNumber evidence="8 10">2.3.1.274</ecNumber>
    </recommendedName>
    <alternativeName>
        <fullName evidence="10">Acyl-ACP phosphotransacylase</fullName>
    </alternativeName>
    <alternativeName>
        <fullName evidence="10">Acyl-[acyl-carrier-protein]--phosphate acyltransferase</fullName>
    </alternativeName>
    <alternativeName>
        <fullName evidence="10">Phosphate-acyl-ACP acyltransferase</fullName>
    </alternativeName>
</protein>
<evidence type="ECO:0000313" key="11">
    <source>
        <dbReference type="EMBL" id="SMB84336.1"/>
    </source>
</evidence>
<keyword evidence="12" id="KW-1185">Reference proteome</keyword>
<dbReference type="NCBIfam" id="TIGR00182">
    <property type="entry name" value="plsX"/>
    <property type="match status" value="1"/>
</dbReference>
<dbReference type="AlphaFoldDB" id="A0A1W1UTF4"/>
<dbReference type="PIRSF" id="PIRSF002465">
    <property type="entry name" value="Phsphlp_syn_PlsX"/>
    <property type="match status" value="1"/>
</dbReference>
<proteinExistence type="inferred from homology"/>
<dbReference type="InterPro" id="IPR012281">
    <property type="entry name" value="Phospholipid_synth_PlsX-like"/>
</dbReference>
<evidence type="ECO:0000256" key="2">
    <source>
        <dbReference type="ARBA" id="ARBA00022490"/>
    </source>
</evidence>
<evidence type="ECO:0000256" key="3">
    <source>
        <dbReference type="ARBA" id="ARBA00022516"/>
    </source>
</evidence>
<evidence type="ECO:0000313" key="12">
    <source>
        <dbReference type="Proteomes" id="UP000192368"/>
    </source>
</evidence>
<dbReference type="RefSeq" id="WP_084230318.1">
    <property type="nucleotide sequence ID" value="NZ_FWWR01000009.1"/>
</dbReference>
<dbReference type="GO" id="GO:0008654">
    <property type="term" value="P:phospholipid biosynthetic process"/>
    <property type="evidence" value="ECO:0007669"/>
    <property type="project" value="UniProtKB-KW"/>
</dbReference>
<comment type="subcellular location">
    <subcellularLocation>
        <location evidence="10">Cytoplasm</location>
    </subcellularLocation>
    <text evidence="10">Associated with the membrane possibly through PlsY.</text>
</comment>
<dbReference type="GO" id="GO:0043811">
    <property type="term" value="F:phosphate:acyl-[acyl carrier protein] acyltransferase activity"/>
    <property type="evidence" value="ECO:0007669"/>
    <property type="project" value="UniProtKB-UniRule"/>
</dbReference>
<dbReference type="EMBL" id="FWWR01000009">
    <property type="protein sequence ID" value="SMB84336.1"/>
    <property type="molecule type" value="Genomic_DNA"/>
</dbReference>
<comment type="similarity">
    <text evidence="10">Belongs to the PlsX family.</text>
</comment>
<keyword evidence="7 10" id="KW-1208">Phospholipid metabolism</keyword>
<comment type="catalytic activity">
    <reaction evidence="1 10">
        <text>a fatty acyl-[ACP] + phosphate = an acyl phosphate + holo-[ACP]</text>
        <dbReference type="Rhea" id="RHEA:42292"/>
        <dbReference type="Rhea" id="RHEA-COMP:9685"/>
        <dbReference type="Rhea" id="RHEA-COMP:14125"/>
        <dbReference type="ChEBI" id="CHEBI:43474"/>
        <dbReference type="ChEBI" id="CHEBI:59918"/>
        <dbReference type="ChEBI" id="CHEBI:64479"/>
        <dbReference type="ChEBI" id="CHEBI:138651"/>
        <dbReference type="EC" id="2.3.1.274"/>
    </reaction>
</comment>
<keyword evidence="3 10" id="KW-0444">Lipid biosynthesis</keyword>
<evidence type="ECO:0000256" key="4">
    <source>
        <dbReference type="ARBA" id="ARBA00022679"/>
    </source>
</evidence>
<comment type="function">
    <text evidence="10">Catalyzes the reversible formation of acyl-phosphate (acyl-PO(4)) from acyl-[acyl-carrier-protein] (acyl-ACP). This enzyme utilizes acyl-ACP as fatty acyl donor, but not acyl-CoA.</text>
</comment>
<name>A0A1W1UTF4_PEPAS</name>
<comment type="subunit">
    <text evidence="9 10">Homodimer. Probably interacts with PlsY.</text>
</comment>
<comment type="pathway">
    <text evidence="10">Lipid metabolism; phospholipid metabolism.</text>
</comment>